<dbReference type="Proteomes" id="UP000824890">
    <property type="component" value="Unassembled WGS sequence"/>
</dbReference>
<organism evidence="1 2">
    <name type="scientific">Brassica napus</name>
    <name type="common">Rape</name>
    <dbReference type="NCBI Taxonomy" id="3708"/>
    <lineage>
        <taxon>Eukaryota</taxon>
        <taxon>Viridiplantae</taxon>
        <taxon>Streptophyta</taxon>
        <taxon>Embryophyta</taxon>
        <taxon>Tracheophyta</taxon>
        <taxon>Spermatophyta</taxon>
        <taxon>Magnoliopsida</taxon>
        <taxon>eudicotyledons</taxon>
        <taxon>Gunneridae</taxon>
        <taxon>Pentapetalae</taxon>
        <taxon>rosids</taxon>
        <taxon>malvids</taxon>
        <taxon>Brassicales</taxon>
        <taxon>Brassicaceae</taxon>
        <taxon>Brassiceae</taxon>
        <taxon>Brassica</taxon>
    </lineage>
</organism>
<gene>
    <name evidence="1" type="ORF">HID58_020488</name>
</gene>
<sequence>MFHVFLVKKPKFLNFQNFGKPLHCNSRTSILPVCLKMVLSKWRPEGYEKVFTIFCNEEEREMTGEHSVKPYMVGKYLHEIVVSSQALTIPSTVAETYMLTSNFGNLCNCSGGEAEALHSL</sequence>
<name>A0ABQ7XGN9_BRANA</name>
<protein>
    <submittedName>
        <fullName evidence="1">Uncharacterized protein</fullName>
    </submittedName>
</protein>
<comment type="caution">
    <text evidence="1">The sequence shown here is derived from an EMBL/GenBank/DDBJ whole genome shotgun (WGS) entry which is preliminary data.</text>
</comment>
<evidence type="ECO:0000313" key="1">
    <source>
        <dbReference type="EMBL" id="KAH0855115.1"/>
    </source>
</evidence>
<proteinExistence type="predicted"/>
<keyword evidence="2" id="KW-1185">Reference proteome</keyword>
<evidence type="ECO:0000313" key="2">
    <source>
        <dbReference type="Proteomes" id="UP000824890"/>
    </source>
</evidence>
<accession>A0ABQ7XGN9</accession>
<dbReference type="EMBL" id="JAGKQM010000159">
    <property type="protein sequence ID" value="KAH0855115.1"/>
    <property type="molecule type" value="Genomic_DNA"/>
</dbReference>
<reference evidence="1 2" key="1">
    <citation type="submission" date="2021-05" db="EMBL/GenBank/DDBJ databases">
        <title>Genome Assembly of Synthetic Allotetraploid Brassica napus Reveals Homoeologous Exchanges between Subgenomes.</title>
        <authorList>
            <person name="Davis J.T."/>
        </authorList>
    </citation>
    <scope>NUCLEOTIDE SEQUENCE [LARGE SCALE GENOMIC DNA]</scope>
    <source>
        <strain evidence="2">cv. Da-Ae</strain>
        <tissue evidence="1">Seedling</tissue>
    </source>
</reference>